<dbReference type="SUPFAM" id="SSF48371">
    <property type="entry name" value="ARM repeat"/>
    <property type="match status" value="1"/>
</dbReference>
<gene>
    <name evidence="1" type="ORF">CRP01_40650</name>
</gene>
<evidence type="ECO:0000313" key="1">
    <source>
        <dbReference type="EMBL" id="PHN00773.1"/>
    </source>
</evidence>
<dbReference type="Gene3D" id="1.25.10.10">
    <property type="entry name" value="Leucine-rich Repeat Variant"/>
    <property type="match status" value="1"/>
</dbReference>
<dbReference type="InterPro" id="IPR011989">
    <property type="entry name" value="ARM-like"/>
</dbReference>
<accession>A0A2D0MZ90</accession>
<proteinExistence type="predicted"/>
<reference evidence="1 2" key="1">
    <citation type="submission" date="2017-10" db="EMBL/GenBank/DDBJ databases">
        <title>The draft genome sequence of Lewinella nigricans NBRC 102662.</title>
        <authorList>
            <person name="Wang K."/>
        </authorList>
    </citation>
    <scope>NUCLEOTIDE SEQUENCE [LARGE SCALE GENOMIC DNA]</scope>
    <source>
        <strain evidence="1 2">NBRC 102662</strain>
    </source>
</reference>
<name>A0A2D0MZ90_FLAN2</name>
<dbReference type="Proteomes" id="UP000223913">
    <property type="component" value="Unassembled WGS sequence"/>
</dbReference>
<sequence>MHKLFLSLLFFLLLQNSYGQELYLFGYFEQDSTRSDRQLEGLMSALRDSSVSVKQAALERLADTPWAGHIPPQYHAIISSQIDSTYRYLSIAAIKILTQQQLLNDSIDNHIAAPRKDDVSYVRRPAAQVLRVREAALSEVYLQHTNALFKDYVSDVHRSAAQALIGQEALPEVYLQQIVALLKDKDSFIRRHAAQALRVREALPEVYLQQIAALLKDDVSEVRRSAAQALSGQEALPEVYLQQIAALLKDDVS</sequence>
<dbReference type="EMBL" id="PDUD01000076">
    <property type="protein sequence ID" value="PHN00773.1"/>
    <property type="molecule type" value="Genomic_DNA"/>
</dbReference>
<dbReference type="InterPro" id="IPR016024">
    <property type="entry name" value="ARM-type_fold"/>
</dbReference>
<dbReference type="AlphaFoldDB" id="A0A2D0MZ90"/>
<feature type="non-terminal residue" evidence="1">
    <location>
        <position position="253"/>
    </location>
</feature>
<evidence type="ECO:0008006" key="3">
    <source>
        <dbReference type="Google" id="ProtNLM"/>
    </source>
</evidence>
<organism evidence="1 2">
    <name type="scientific">Flavilitoribacter nigricans (strain ATCC 23147 / DSM 23189 / NBRC 102662 / NCIMB 1420 / SS-2)</name>
    <name type="common">Lewinella nigricans</name>
    <dbReference type="NCBI Taxonomy" id="1122177"/>
    <lineage>
        <taxon>Bacteria</taxon>
        <taxon>Pseudomonadati</taxon>
        <taxon>Bacteroidota</taxon>
        <taxon>Saprospiria</taxon>
        <taxon>Saprospirales</taxon>
        <taxon>Lewinellaceae</taxon>
        <taxon>Flavilitoribacter</taxon>
    </lineage>
</organism>
<dbReference type="Pfam" id="PF13646">
    <property type="entry name" value="HEAT_2"/>
    <property type="match status" value="1"/>
</dbReference>
<evidence type="ECO:0000313" key="2">
    <source>
        <dbReference type="Proteomes" id="UP000223913"/>
    </source>
</evidence>
<protein>
    <recommendedName>
        <fullName evidence="3">HEAT repeat domain-containing protein</fullName>
    </recommendedName>
</protein>
<keyword evidence="2" id="KW-1185">Reference proteome</keyword>
<dbReference type="RefSeq" id="WP_170110754.1">
    <property type="nucleotide sequence ID" value="NZ_PDUD01000076.1"/>
</dbReference>
<comment type="caution">
    <text evidence="1">The sequence shown here is derived from an EMBL/GenBank/DDBJ whole genome shotgun (WGS) entry which is preliminary data.</text>
</comment>